<accession>A0A3P3F5X1</accession>
<dbReference type="PANTHER" id="PTHR37832:SF1">
    <property type="entry name" value="STRESS-RESPONSE A_B BARREL DOMAIN-CONTAINING PROTEIN"/>
    <property type="match status" value="1"/>
</dbReference>
<proteinExistence type="predicted"/>
<organism evidence="2 3">
    <name type="scientific">Mesorhizobium tamadayense</name>
    <dbReference type="NCBI Taxonomy" id="425306"/>
    <lineage>
        <taxon>Bacteria</taxon>
        <taxon>Pseudomonadati</taxon>
        <taxon>Pseudomonadota</taxon>
        <taxon>Alphaproteobacteria</taxon>
        <taxon>Hyphomicrobiales</taxon>
        <taxon>Phyllobacteriaceae</taxon>
        <taxon>Mesorhizobium</taxon>
    </lineage>
</organism>
<dbReference type="Gene3D" id="3.30.70.100">
    <property type="match status" value="1"/>
</dbReference>
<gene>
    <name evidence="2" type="ORF">EH240_28205</name>
</gene>
<dbReference type="PROSITE" id="PS51502">
    <property type="entry name" value="S_R_A_B_BARREL"/>
    <property type="match status" value="1"/>
</dbReference>
<dbReference type="SUPFAM" id="SSF54909">
    <property type="entry name" value="Dimeric alpha+beta barrel"/>
    <property type="match status" value="1"/>
</dbReference>
<sequence>MGLPSIENRTVGDCIKHIVMWSVAGANETEKDQAAAAIKLRFEGLRGLIPGLLHLEIGVDFSRVSYACDVVLYSEFSSKEALAAYATHPAHLKVRDELEGMRIARHQVDYVQDGEAVASSSGRALSSAV</sequence>
<feature type="domain" description="Stress-response A/B barrel" evidence="1">
    <location>
        <begin position="15"/>
        <end position="110"/>
    </location>
</feature>
<dbReference type="InterPro" id="IPR011008">
    <property type="entry name" value="Dimeric_a/b-barrel"/>
</dbReference>
<dbReference type="InterPro" id="IPR013097">
    <property type="entry name" value="Dabb"/>
</dbReference>
<evidence type="ECO:0000259" key="1">
    <source>
        <dbReference type="PROSITE" id="PS51502"/>
    </source>
</evidence>
<dbReference type="SMART" id="SM00886">
    <property type="entry name" value="Dabb"/>
    <property type="match status" value="1"/>
</dbReference>
<evidence type="ECO:0000313" key="2">
    <source>
        <dbReference type="EMBL" id="RRH94020.1"/>
    </source>
</evidence>
<dbReference type="Pfam" id="PF07876">
    <property type="entry name" value="Dabb"/>
    <property type="match status" value="1"/>
</dbReference>
<name>A0A3P3F5X1_9HYPH</name>
<dbReference type="AlphaFoldDB" id="A0A3P3F5X1"/>
<dbReference type="Proteomes" id="UP000273786">
    <property type="component" value="Unassembled WGS sequence"/>
</dbReference>
<keyword evidence="3" id="KW-1185">Reference proteome</keyword>
<evidence type="ECO:0000313" key="3">
    <source>
        <dbReference type="Proteomes" id="UP000273786"/>
    </source>
</evidence>
<reference evidence="2 3" key="1">
    <citation type="submission" date="2018-11" db="EMBL/GenBank/DDBJ databases">
        <title>the genome of Mesorhizobium tamadayense DSM 28320.</title>
        <authorList>
            <person name="Gao J."/>
        </authorList>
    </citation>
    <scope>NUCLEOTIDE SEQUENCE [LARGE SCALE GENOMIC DNA]</scope>
    <source>
        <strain evidence="2 3">DSM 28320</strain>
    </source>
</reference>
<protein>
    <submittedName>
        <fullName evidence="2">Dabb family protein</fullName>
    </submittedName>
</protein>
<dbReference type="OrthoDB" id="9813140at2"/>
<dbReference type="EMBL" id="RQXT01000046">
    <property type="protein sequence ID" value="RRH94020.1"/>
    <property type="molecule type" value="Genomic_DNA"/>
</dbReference>
<comment type="caution">
    <text evidence="2">The sequence shown here is derived from an EMBL/GenBank/DDBJ whole genome shotgun (WGS) entry which is preliminary data.</text>
</comment>
<dbReference type="PANTHER" id="PTHR37832">
    <property type="entry name" value="BLL2683 PROTEIN"/>
    <property type="match status" value="1"/>
</dbReference>